<name>A0A2I0IXT9_PUNGR</name>
<sequence length="152" mass="16555">MRTEQKNRTDRCGPAENGAKGQRQCNHHITYPISTFSLLLPGQKTPLLSSGDVSSGDWAMVRQAVGQGIKCSRLDSTRPVSVPPSNSLLLRPGLRGPPPAIFNLMLLSQNFAAQLCIALSSASTLQHPHHHDPSLLLFQRLGYNGALCYNIQ</sequence>
<comment type="caution">
    <text evidence="2">The sequence shown here is derived from an EMBL/GenBank/DDBJ whole genome shotgun (WGS) entry which is preliminary data.</text>
</comment>
<feature type="region of interest" description="Disordered" evidence="1">
    <location>
        <begin position="1"/>
        <end position="22"/>
    </location>
</feature>
<feature type="compositionally biased region" description="Basic and acidic residues" evidence="1">
    <location>
        <begin position="1"/>
        <end position="13"/>
    </location>
</feature>
<accession>A0A2I0IXT9</accession>
<proteinExistence type="predicted"/>
<gene>
    <name evidence="2" type="ORF">CRG98_030770</name>
</gene>
<evidence type="ECO:0000256" key="1">
    <source>
        <dbReference type="SAM" id="MobiDB-lite"/>
    </source>
</evidence>
<reference evidence="2 3" key="1">
    <citation type="submission" date="2017-11" db="EMBL/GenBank/DDBJ databases">
        <title>De-novo sequencing of pomegranate (Punica granatum L.) genome.</title>
        <authorList>
            <person name="Akparov Z."/>
            <person name="Amiraslanov A."/>
            <person name="Hajiyeva S."/>
            <person name="Abbasov M."/>
            <person name="Kaur K."/>
            <person name="Hamwieh A."/>
            <person name="Solovyev V."/>
            <person name="Salamov A."/>
            <person name="Braich B."/>
            <person name="Kosarev P."/>
            <person name="Mahmoud A."/>
            <person name="Hajiyev E."/>
            <person name="Babayeva S."/>
            <person name="Izzatullayeva V."/>
            <person name="Mammadov A."/>
            <person name="Mammadov A."/>
            <person name="Sharifova S."/>
            <person name="Ojaghi J."/>
            <person name="Eynullazada K."/>
            <person name="Bayramov B."/>
            <person name="Abdulazimova A."/>
            <person name="Shahmuradov I."/>
        </authorList>
    </citation>
    <scope>NUCLEOTIDE SEQUENCE [LARGE SCALE GENOMIC DNA]</scope>
    <source>
        <strain evidence="3">cv. AG2017</strain>
        <tissue evidence="2">Leaf</tissue>
    </source>
</reference>
<evidence type="ECO:0000313" key="2">
    <source>
        <dbReference type="EMBL" id="PKI48832.1"/>
    </source>
</evidence>
<organism evidence="2 3">
    <name type="scientific">Punica granatum</name>
    <name type="common">Pomegranate</name>
    <dbReference type="NCBI Taxonomy" id="22663"/>
    <lineage>
        <taxon>Eukaryota</taxon>
        <taxon>Viridiplantae</taxon>
        <taxon>Streptophyta</taxon>
        <taxon>Embryophyta</taxon>
        <taxon>Tracheophyta</taxon>
        <taxon>Spermatophyta</taxon>
        <taxon>Magnoliopsida</taxon>
        <taxon>eudicotyledons</taxon>
        <taxon>Gunneridae</taxon>
        <taxon>Pentapetalae</taxon>
        <taxon>rosids</taxon>
        <taxon>malvids</taxon>
        <taxon>Myrtales</taxon>
        <taxon>Lythraceae</taxon>
        <taxon>Punica</taxon>
    </lineage>
</organism>
<dbReference type="EMBL" id="PGOL01002323">
    <property type="protein sequence ID" value="PKI48832.1"/>
    <property type="molecule type" value="Genomic_DNA"/>
</dbReference>
<keyword evidence="3" id="KW-1185">Reference proteome</keyword>
<dbReference type="Proteomes" id="UP000233551">
    <property type="component" value="Unassembled WGS sequence"/>
</dbReference>
<protein>
    <submittedName>
        <fullName evidence="2">Uncharacterized protein</fullName>
    </submittedName>
</protein>
<evidence type="ECO:0000313" key="3">
    <source>
        <dbReference type="Proteomes" id="UP000233551"/>
    </source>
</evidence>
<dbReference type="AlphaFoldDB" id="A0A2I0IXT9"/>